<dbReference type="AlphaFoldDB" id="A0A135UT63"/>
<dbReference type="Proteomes" id="UP000070121">
    <property type="component" value="Unassembled WGS sequence"/>
</dbReference>
<organism evidence="1 2">
    <name type="scientific">Colletotrichum salicis</name>
    <dbReference type="NCBI Taxonomy" id="1209931"/>
    <lineage>
        <taxon>Eukaryota</taxon>
        <taxon>Fungi</taxon>
        <taxon>Dikarya</taxon>
        <taxon>Ascomycota</taxon>
        <taxon>Pezizomycotina</taxon>
        <taxon>Sordariomycetes</taxon>
        <taxon>Hypocreomycetidae</taxon>
        <taxon>Glomerellales</taxon>
        <taxon>Glomerellaceae</taxon>
        <taxon>Colletotrichum</taxon>
        <taxon>Colletotrichum acutatum species complex</taxon>
    </lineage>
</organism>
<keyword evidence="2" id="KW-1185">Reference proteome</keyword>
<reference evidence="1 2" key="1">
    <citation type="submission" date="2014-02" db="EMBL/GenBank/DDBJ databases">
        <title>The genome sequence of Colletotrichum salicis CBS 607.94.</title>
        <authorList>
            <person name="Baroncelli R."/>
            <person name="Thon M.R."/>
        </authorList>
    </citation>
    <scope>NUCLEOTIDE SEQUENCE [LARGE SCALE GENOMIC DNA]</scope>
    <source>
        <strain evidence="1 2">CBS 607.94</strain>
    </source>
</reference>
<proteinExistence type="predicted"/>
<evidence type="ECO:0000313" key="1">
    <source>
        <dbReference type="EMBL" id="KXH63589.1"/>
    </source>
</evidence>
<accession>A0A135UT63</accession>
<dbReference type="EMBL" id="JFFI01001063">
    <property type="protein sequence ID" value="KXH63589.1"/>
    <property type="molecule type" value="Genomic_DNA"/>
</dbReference>
<sequence>MESMPSSKTRVHAKYRNTSSWEEAGQAKVKLCVEQSGDEKMCSGRLTMAIHLRPFRGAGSGRWPVAPGDGMESVSEHELDSSRRYTRTRWGLDDSRDHGDGLATKFRCQEHTRENYFVVVFLARASVERKNEEFKGAEGHSGFNLLRHLALSTPSCVVVRSQALGDSTEKIVTVSDHSRLHLVNKNDKDWKLELGVGEDVGLKQFE</sequence>
<gene>
    <name evidence="1" type="ORF">CSAL01_09455</name>
</gene>
<evidence type="ECO:0000313" key="2">
    <source>
        <dbReference type="Proteomes" id="UP000070121"/>
    </source>
</evidence>
<protein>
    <submittedName>
        <fullName evidence="1">Uncharacterized protein</fullName>
    </submittedName>
</protein>
<name>A0A135UT63_9PEZI</name>
<comment type="caution">
    <text evidence="1">The sequence shown here is derived from an EMBL/GenBank/DDBJ whole genome shotgun (WGS) entry which is preliminary data.</text>
</comment>